<sequence>MTDLPYSQILAVADIPPQGLELTLKPDADVCAAMARHLDIPAVSEVVAKLRLTQEKADGARVTGRVSAKVTQISVVSLEPFESSFSEELDVRFATADIIAREVADAPEESDFDPPDLIENGSIDLGLLVTEFLALGLDPYPRKDGEVFKAYQESDPAEAPVSPFAALARLKEKP</sequence>
<dbReference type="Pfam" id="PF02620">
    <property type="entry name" value="YceD"/>
    <property type="match status" value="1"/>
</dbReference>
<dbReference type="HOGENOM" id="CLU_088841_0_1_5"/>
<evidence type="ECO:0000313" key="2">
    <source>
        <dbReference type="Proteomes" id="UP000000270"/>
    </source>
</evidence>
<reference evidence="1 2" key="5">
    <citation type="journal article" date="2010" name="Appl. Environ. Microbiol.">
        <title>phrR-like gene praR of Azorhizobium caulinodans ORS571 is essential for symbiosis with Sesbania rostrata and is involved in expression of reb genes.</title>
        <authorList>
            <person name="Akiba N."/>
            <person name="Aono T."/>
            <person name="Toyazaki H."/>
            <person name="Sato S."/>
            <person name="Oyaizu H."/>
        </authorList>
    </citation>
    <scope>NUCLEOTIDE SEQUENCE [LARGE SCALE GENOMIC DNA]</scope>
    <source>
        <strain evidence="2">ATCC 43989 / DSM 5975 / JCM 20966 / LMG 6465 / NBRC 14845 / NCIMB 13405 / ORS 571</strain>
    </source>
</reference>
<dbReference type="eggNOG" id="COG1399">
    <property type="taxonomic scope" value="Bacteria"/>
</dbReference>
<reference evidence="1 2" key="4">
    <citation type="journal article" date="2009" name="Appl. Environ. Microbiol.">
        <title>Comparative genome-wide transcriptional profiling of Azorhizobium caulinodans ORS571 grown under free-living and symbiotic conditions.</title>
        <authorList>
            <person name="Tsukada S."/>
            <person name="Aono T."/>
            <person name="Akiba N."/>
            <person name="Lee KB."/>
            <person name="Liu CT."/>
            <person name="Toyazaki H."/>
            <person name="Oyaizu H."/>
        </authorList>
    </citation>
    <scope>NUCLEOTIDE SEQUENCE [LARGE SCALE GENOMIC DNA]</scope>
    <source>
        <strain evidence="2">ATCC 43989 / DSM 5975 / JCM 20966 / LMG 6465 / NBRC 14845 / NCIMB 13405 / ORS 571</strain>
    </source>
</reference>
<reference evidence="1 2" key="3">
    <citation type="journal article" date="2008" name="BMC Genomics">
        <title>The genome of the versatile nitrogen fixer Azorhizobium caulinodans ORS571.</title>
        <authorList>
            <person name="Lee KB."/>
            <person name="Backer P.D."/>
            <person name="Aono T."/>
            <person name="Liu CT."/>
            <person name="Suzuki S."/>
            <person name="Suzuki T."/>
            <person name="Kaneko T."/>
            <person name="Yamada M."/>
            <person name="Tabata S."/>
            <person name="Kupfer D.M."/>
            <person name="Najar F.Z."/>
            <person name="Wiley G.B."/>
            <person name="Roe B."/>
            <person name="Binnewies T.T."/>
            <person name="Ussery D.W."/>
            <person name="D'Haeze W."/>
            <person name="Herder J.D."/>
            <person name="Gevers D."/>
            <person name="Vereecke D."/>
            <person name="Holsters M."/>
            <person name="Oyaizu H."/>
        </authorList>
    </citation>
    <scope>NUCLEOTIDE SEQUENCE [LARGE SCALE GENOMIC DNA]</scope>
    <source>
        <strain evidence="2">ATCC 43989 / DSM 5975 / JCM 20966 / LMG 6465 / NBRC 14845 / NCIMB 13405 / ORS 571</strain>
    </source>
</reference>
<dbReference type="RefSeq" id="WP_012170823.1">
    <property type="nucleotide sequence ID" value="NC_009937.1"/>
</dbReference>
<reference evidence="2" key="2">
    <citation type="submission" date="2007-04" db="EMBL/GenBank/DDBJ databases">
        <title>Complete genome sequence of the nitrogen-fixing bacterium Azorhizobium caulinodans ORS571.</title>
        <authorList>
            <person name="Lee K.B."/>
            <person name="Backer P.D."/>
            <person name="Aono T."/>
            <person name="Liu C.T."/>
            <person name="Suzuki S."/>
            <person name="Suzuki T."/>
            <person name="Kaneko T."/>
            <person name="Yamada M."/>
            <person name="Tabata S."/>
            <person name="Kupfer D.M."/>
            <person name="Najar F.Z."/>
            <person name="Wiley G.B."/>
            <person name="Roe B."/>
            <person name="Binnewies T."/>
            <person name="Ussery D."/>
            <person name="Vereecke D."/>
            <person name="Gevers D."/>
            <person name="Holsters M."/>
            <person name="Oyaizu H."/>
        </authorList>
    </citation>
    <scope>NUCLEOTIDE SEQUENCE [LARGE SCALE GENOMIC DNA]</scope>
    <source>
        <strain evidence="2">ATCC 43989 / DSM 5975 / JCM 20966 / LMG 6465 / NBRC 14845 / NCIMB 13405 / ORS 571</strain>
    </source>
</reference>
<keyword evidence="2" id="KW-1185">Reference proteome</keyword>
<dbReference type="Proteomes" id="UP000000270">
    <property type="component" value="Chromosome"/>
</dbReference>
<dbReference type="STRING" id="438753.AZC_2296"/>
<proteinExistence type="predicted"/>
<reference evidence="1 2" key="6">
    <citation type="journal article" date="2011" name="Appl. Environ. Microbiol.">
        <title>Involvement of the azorhizobial chromosome partition gene (parA) in the onset of bacteroid differentiation during Sesbania rostrata stem nodule development.</title>
        <authorList>
            <person name="Liu CT."/>
            <person name="Lee KB."/>
            <person name="Wang YS."/>
            <person name="Peng MH."/>
            <person name="Lee KT."/>
            <person name="Suzuki S."/>
            <person name="Suzuki T."/>
            <person name="Oyaizu H."/>
        </authorList>
    </citation>
    <scope>NUCLEOTIDE SEQUENCE [LARGE SCALE GENOMIC DNA]</scope>
    <source>
        <strain evidence="2">ATCC 43989 / DSM 5975 / JCM 20966 / LMG 6465 / NBRC 14845 / NCIMB 13405 / ORS 571</strain>
    </source>
</reference>
<name>A8I5L6_AZOC5</name>
<dbReference type="InterPro" id="IPR003772">
    <property type="entry name" value="YceD"/>
</dbReference>
<dbReference type="KEGG" id="azc:AZC_2296"/>
<accession>A8I5L6</accession>
<organism evidence="1 2">
    <name type="scientific">Azorhizobium caulinodans (strain ATCC 43989 / DSM 5975 / JCM 20966 / LMG 6465 / NBRC 14845 / NCIMB 13405 / ORS 571)</name>
    <dbReference type="NCBI Taxonomy" id="438753"/>
    <lineage>
        <taxon>Bacteria</taxon>
        <taxon>Pseudomonadati</taxon>
        <taxon>Pseudomonadota</taxon>
        <taxon>Alphaproteobacteria</taxon>
        <taxon>Hyphomicrobiales</taxon>
        <taxon>Xanthobacteraceae</taxon>
        <taxon>Azorhizobium</taxon>
    </lineage>
</organism>
<gene>
    <name evidence="1" type="ordered locus">AZC_2296</name>
</gene>
<reference evidence="1 2" key="1">
    <citation type="journal article" date="2007" name="Appl. Environ. Microbiol.">
        <title>Rhizobial factors required for stem nodule maturation and maintenance in Sesbania rostrata-Azorhizobium caulinodans ORS571 symbiosis.</title>
        <authorList>
            <person name="Suzuki S."/>
            <person name="Aono T."/>
            <person name="Lee KB."/>
            <person name="Suzuki T."/>
            <person name="Liu CT."/>
            <person name="Miwa H."/>
            <person name="Wakao S."/>
            <person name="Iki T."/>
            <person name="Oyaizu H."/>
        </authorList>
    </citation>
    <scope>NUCLEOTIDE SEQUENCE [LARGE SCALE GENOMIC DNA]</scope>
    <source>
        <strain evidence="2">ATCC 43989 / DSM 5975 / JCM 20966 / LMG 6465 / NBRC 14845 / NCIMB 13405 / ORS 571</strain>
    </source>
</reference>
<evidence type="ECO:0008006" key="3">
    <source>
        <dbReference type="Google" id="ProtNLM"/>
    </source>
</evidence>
<dbReference type="EMBL" id="AP009384">
    <property type="protein sequence ID" value="BAF88294.1"/>
    <property type="molecule type" value="Genomic_DNA"/>
</dbReference>
<evidence type="ECO:0000313" key="1">
    <source>
        <dbReference type="EMBL" id="BAF88294.1"/>
    </source>
</evidence>
<protein>
    <recommendedName>
        <fullName evidence="3">DUF177 domain-containing protein</fullName>
    </recommendedName>
</protein>
<dbReference type="AlphaFoldDB" id="A8I5L6"/>